<keyword evidence="9" id="KW-1185">Reference proteome</keyword>
<evidence type="ECO:0000256" key="2">
    <source>
        <dbReference type="ARBA" id="ARBA00022448"/>
    </source>
</evidence>
<keyword evidence="3" id="KW-1003">Cell membrane</keyword>
<evidence type="ECO:0000256" key="6">
    <source>
        <dbReference type="ARBA" id="ARBA00023136"/>
    </source>
</evidence>
<feature type="transmembrane region" description="Helical" evidence="7">
    <location>
        <begin position="166"/>
        <end position="191"/>
    </location>
</feature>
<dbReference type="HOGENOM" id="CLU_020854_2_1_9"/>
<dbReference type="InterPro" id="IPR002293">
    <property type="entry name" value="AA/rel_permease1"/>
</dbReference>
<accession>C2EMK7</accession>
<evidence type="ECO:0000256" key="4">
    <source>
        <dbReference type="ARBA" id="ARBA00022692"/>
    </source>
</evidence>
<feature type="transmembrane region" description="Helical" evidence="7">
    <location>
        <begin position="132"/>
        <end position="154"/>
    </location>
</feature>
<proteinExistence type="predicted"/>
<dbReference type="PANTHER" id="PTHR42770">
    <property type="entry name" value="AMINO ACID TRANSPORTER-RELATED"/>
    <property type="match status" value="1"/>
</dbReference>
<dbReference type="InterPro" id="IPR050367">
    <property type="entry name" value="APC_superfamily"/>
</dbReference>
<dbReference type="NCBIfam" id="NF011775">
    <property type="entry name" value="PRK15238.1"/>
    <property type="match status" value="1"/>
</dbReference>
<keyword evidence="4 7" id="KW-0812">Transmembrane</keyword>
<feature type="transmembrane region" description="Helical" evidence="7">
    <location>
        <begin position="319"/>
        <end position="341"/>
    </location>
</feature>
<comment type="caution">
    <text evidence="8">The sequence shown here is derived from an EMBL/GenBank/DDBJ whole genome shotgun (WGS) entry which is preliminary data.</text>
</comment>
<dbReference type="GO" id="GO:0022857">
    <property type="term" value="F:transmembrane transporter activity"/>
    <property type="evidence" value="ECO:0007669"/>
    <property type="project" value="InterPro"/>
</dbReference>
<evidence type="ECO:0000313" key="8">
    <source>
        <dbReference type="EMBL" id="EEJ72216.1"/>
    </source>
</evidence>
<feature type="transmembrane region" description="Helical" evidence="7">
    <location>
        <begin position="87"/>
        <end position="112"/>
    </location>
</feature>
<feature type="transmembrane region" description="Helical" evidence="7">
    <location>
        <begin position="43"/>
        <end position="66"/>
    </location>
</feature>
<name>C2EMK7_9LACO</name>
<feature type="transmembrane region" description="Helical" evidence="7">
    <location>
        <begin position="404"/>
        <end position="424"/>
    </location>
</feature>
<feature type="transmembrane region" description="Helical" evidence="7">
    <location>
        <begin position="436"/>
        <end position="460"/>
    </location>
</feature>
<dbReference type="PIRSF" id="PIRSF006060">
    <property type="entry name" value="AA_transporter"/>
    <property type="match status" value="1"/>
</dbReference>
<evidence type="ECO:0000256" key="1">
    <source>
        <dbReference type="ARBA" id="ARBA00004651"/>
    </source>
</evidence>
<dbReference type="RefSeq" id="WP_007125431.1">
    <property type="nucleotide sequence ID" value="NZ_AZFO01000002.1"/>
</dbReference>
<sequence>MDDKNSQTKKTLTTMSLVLMIITTVYGFGNVSVSYRQMTYAGIIWFVLAGICFFFPAGLMMAEYGSAFHDAQGGIYSWLAGSIGEKWAFIGTFVWLANWVLWLVSSASRLWISISALIFGKDTTQSWDILGLHGTELIGVLAILFMIVSTYLSSRGMTGIKIMSSIGGWFMIGMNLVFILSSLLVLIMNHGQLAEPIHGWQSFIISPNKDFQTPITIISFVVYAVFAYGGMETVGGVIDSMKRPEKDFPKGLIIGSLFTIISYVLMIFMTGFSVNYQKDIVETGANTGNITYVVYGTLGKAFGQAFNLDMHTSLMIGKIFTRAIALSGLMGMTGAFFVLLYSPIKSFIMGSDARLWPKAATKLNKHGIPANAMWAQTIFVCLLIAVVSFGGSAATSFYQILTDMGNVAATAPYIFLIGAFPFFLKKDYSRKFRIFTNYKWTVALVVFVEIIVCTGIIFTVLEPVLEHRYATAFWTGFGPIFFGLVAYIFYRISKKKHGLKDLD</sequence>
<dbReference type="Proteomes" id="UP000005583">
    <property type="component" value="Unassembled WGS sequence"/>
</dbReference>
<organism evidence="8 9">
    <name type="scientific">Lactobacillus ultunensis DSM 16047</name>
    <dbReference type="NCBI Taxonomy" id="525365"/>
    <lineage>
        <taxon>Bacteria</taxon>
        <taxon>Bacillati</taxon>
        <taxon>Bacillota</taxon>
        <taxon>Bacilli</taxon>
        <taxon>Lactobacillales</taxon>
        <taxon>Lactobacillaceae</taxon>
        <taxon>Lactobacillus</taxon>
    </lineage>
</organism>
<protein>
    <submittedName>
        <fullName evidence="8">Amino acid permease</fullName>
    </submittedName>
</protein>
<gene>
    <name evidence="8" type="ORF">HMPREF0548_0903</name>
</gene>
<evidence type="ECO:0000256" key="3">
    <source>
        <dbReference type="ARBA" id="ARBA00022475"/>
    </source>
</evidence>
<dbReference type="Gene3D" id="1.20.1740.10">
    <property type="entry name" value="Amino acid/polyamine transporter I"/>
    <property type="match status" value="1"/>
</dbReference>
<dbReference type="Pfam" id="PF13520">
    <property type="entry name" value="AA_permease_2"/>
    <property type="match status" value="1"/>
</dbReference>
<comment type="subcellular location">
    <subcellularLocation>
        <location evidence="1">Cell membrane</location>
        <topology evidence="1">Multi-pass membrane protein</topology>
    </subcellularLocation>
</comment>
<dbReference type="EMBL" id="ACGU01000043">
    <property type="protein sequence ID" value="EEJ72216.1"/>
    <property type="molecule type" value="Genomic_DNA"/>
</dbReference>
<dbReference type="OrthoDB" id="92719at2"/>
<feature type="transmembrane region" description="Helical" evidence="7">
    <location>
        <begin position="211"/>
        <end position="231"/>
    </location>
</feature>
<keyword evidence="2" id="KW-0813">Transport</keyword>
<evidence type="ECO:0000313" key="9">
    <source>
        <dbReference type="Proteomes" id="UP000005583"/>
    </source>
</evidence>
<feature type="transmembrane region" description="Helical" evidence="7">
    <location>
        <begin position="372"/>
        <end position="398"/>
    </location>
</feature>
<feature type="transmembrane region" description="Helical" evidence="7">
    <location>
        <begin position="12"/>
        <end position="31"/>
    </location>
</feature>
<dbReference type="STRING" id="525365.HMPREF0548_0903"/>
<dbReference type="eggNOG" id="COG0531">
    <property type="taxonomic scope" value="Bacteria"/>
</dbReference>
<dbReference type="GO" id="GO:0005886">
    <property type="term" value="C:plasma membrane"/>
    <property type="evidence" value="ECO:0007669"/>
    <property type="project" value="UniProtKB-SubCell"/>
</dbReference>
<evidence type="ECO:0000256" key="5">
    <source>
        <dbReference type="ARBA" id="ARBA00022989"/>
    </source>
</evidence>
<feature type="transmembrane region" description="Helical" evidence="7">
    <location>
        <begin position="252"/>
        <end position="274"/>
    </location>
</feature>
<evidence type="ECO:0000256" key="7">
    <source>
        <dbReference type="SAM" id="Phobius"/>
    </source>
</evidence>
<dbReference type="AlphaFoldDB" id="C2EMK7"/>
<reference evidence="8 9" key="1">
    <citation type="submission" date="2009-01" db="EMBL/GenBank/DDBJ databases">
        <authorList>
            <person name="Qin X."/>
            <person name="Bachman B."/>
            <person name="Battles P."/>
            <person name="Bell A."/>
            <person name="Bess C."/>
            <person name="Bickham C."/>
            <person name="Chaboub L."/>
            <person name="Chen D."/>
            <person name="Coyle M."/>
            <person name="Deiros D.R."/>
            <person name="Dinh H."/>
            <person name="Forbes L."/>
            <person name="Fowler G."/>
            <person name="Francisco L."/>
            <person name="Fu Q."/>
            <person name="Gubbala S."/>
            <person name="Hale W."/>
            <person name="Han Y."/>
            <person name="Hemphill L."/>
            <person name="Highlander S.K."/>
            <person name="Hirani K."/>
            <person name="Hogues M."/>
            <person name="Jackson L."/>
            <person name="Jakkamsetti A."/>
            <person name="Javaid M."/>
            <person name="Jiang H."/>
            <person name="Korchina V."/>
            <person name="Kovar C."/>
            <person name="Lara F."/>
            <person name="Lee S."/>
            <person name="Mata R."/>
            <person name="Mathew T."/>
            <person name="Moen C."/>
            <person name="Morales K."/>
            <person name="Munidasa M."/>
            <person name="Nazareth L."/>
            <person name="Ngo R."/>
            <person name="Nguyen L."/>
            <person name="Okwuonu G."/>
            <person name="Ongeri F."/>
            <person name="Patil S."/>
            <person name="Petrosino J."/>
            <person name="Pham C."/>
            <person name="Pham P."/>
            <person name="Pu L.-L."/>
            <person name="Puazo M."/>
            <person name="Raj R."/>
            <person name="Reid J."/>
            <person name="Rouhana J."/>
            <person name="Saada N."/>
            <person name="Shang Y."/>
            <person name="Simmons D."/>
            <person name="Thornton R."/>
            <person name="Warren J."/>
            <person name="Weissenberger G."/>
            <person name="Zhang J."/>
            <person name="Zhang L."/>
            <person name="Zhou C."/>
            <person name="Zhu D."/>
            <person name="Muzny D."/>
            <person name="Worley K."/>
            <person name="Gibbs R."/>
        </authorList>
    </citation>
    <scope>NUCLEOTIDE SEQUENCE [LARGE SCALE GENOMIC DNA]</scope>
    <source>
        <strain evidence="8 9">DSM 16047</strain>
    </source>
</reference>
<keyword evidence="5 7" id="KW-1133">Transmembrane helix</keyword>
<dbReference type="PANTHER" id="PTHR42770:SF15">
    <property type="entry name" value="GLUTAMATE_GAMMA-AMINOBUTYRATE ANTIPORTER-RELATED"/>
    <property type="match status" value="1"/>
</dbReference>
<keyword evidence="6 7" id="KW-0472">Membrane</keyword>
<feature type="transmembrane region" description="Helical" evidence="7">
    <location>
        <begin position="472"/>
        <end position="490"/>
    </location>
</feature>